<organism evidence="2">
    <name type="scientific">Collimonas fungivorans</name>
    <dbReference type="NCBI Taxonomy" id="158899"/>
    <lineage>
        <taxon>Bacteria</taxon>
        <taxon>Pseudomonadati</taxon>
        <taxon>Pseudomonadota</taxon>
        <taxon>Betaproteobacteria</taxon>
        <taxon>Burkholderiales</taxon>
        <taxon>Oxalobacteraceae</taxon>
        <taxon>Collimonas</taxon>
    </lineage>
</organism>
<protein>
    <submittedName>
        <fullName evidence="2">Glyoxalase/Bleomycin resistance /Dioxygenase superfamily protein</fullName>
    </submittedName>
</protein>
<evidence type="ECO:0000259" key="1">
    <source>
        <dbReference type="PROSITE" id="PS51819"/>
    </source>
</evidence>
<dbReference type="PATRIC" id="fig|158899.10.peg.3162"/>
<dbReference type="InterPro" id="IPR037523">
    <property type="entry name" value="VOC_core"/>
</dbReference>
<dbReference type="Gene3D" id="3.30.720.110">
    <property type="match status" value="1"/>
</dbReference>
<dbReference type="CDD" id="cd07246">
    <property type="entry name" value="VOC_like"/>
    <property type="match status" value="1"/>
</dbReference>
<name>A0A127PDP7_9BURK</name>
<gene>
    <name evidence="2" type="ORF">CFter6_3175</name>
</gene>
<accession>A0A127PDP7</accession>
<proteinExistence type="predicted"/>
<keyword evidence="2" id="KW-0223">Dioxygenase</keyword>
<dbReference type="PROSITE" id="PS51819">
    <property type="entry name" value="VOC"/>
    <property type="match status" value="1"/>
</dbReference>
<reference evidence="2 3" key="1">
    <citation type="submission" date="2015-11" db="EMBL/GenBank/DDBJ databases">
        <title>Exploring the genomic traits of fungus-feeding bacterial genus Collimonas.</title>
        <authorList>
            <person name="Song C."/>
            <person name="Schmidt R."/>
            <person name="de Jager V."/>
            <person name="Krzyzanowska D."/>
            <person name="Jongedijk E."/>
            <person name="Cankar K."/>
            <person name="Beekwilder J."/>
            <person name="van Veen A."/>
            <person name="de Boer W."/>
            <person name="van Veen J.A."/>
            <person name="Garbeva P."/>
        </authorList>
    </citation>
    <scope>NUCLEOTIDE SEQUENCE [LARGE SCALE GENOMIC DNA]</scope>
    <source>
        <strain evidence="2 3">Ter6</strain>
    </source>
</reference>
<dbReference type="InterPro" id="IPR029068">
    <property type="entry name" value="Glyas_Bleomycin-R_OHBP_Dase"/>
</dbReference>
<dbReference type="RefSeq" id="WP_061540561.1">
    <property type="nucleotide sequence ID" value="NZ_CP013232.1"/>
</dbReference>
<dbReference type="Pfam" id="PF00903">
    <property type="entry name" value="Glyoxalase"/>
    <property type="match status" value="1"/>
</dbReference>
<dbReference type="Gene3D" id="3.30.720.120">
    <property type="match status" value="1"/>
</dbReference>
<dbReference type="Proteomes" id="UP000072421">
    <property type="component" value="Chromosome"/>
</dbReference>
<feature type="domain" description="VOC" evidence="1">
    <location>
        <begin position="9"/>
        <end position="134"/>
    </location>
</feature>
<dbReference type="EMBL" id="CP013232">
    <property type="protein sequence ID" value="AMO95825.1"/>
    <property type="molecule type" value="Genomic_DNA"/>
</dbReference>
<dbReference type="SUPFAM" id="SSF54593">
    <property type="entry name" value="Glyoxalase/Bleomycin resistance protein/Dihydroxybiphenyl dioxygenase"/>
    <property type="match status" value="1"/>
</dbReference>
<dbReference type="OrthoDB" id="9795306at2"/>
<sequence length="155" mass="16826">MAVKPIPDGYSSVTPYLIIDGAVDAIAFYKKAFDAVEILRMDGPDNRIGHAEIKIGDSHVMLADEFPEMDIISPKKLGGAGVSIMLYVENVDVVFPRAIAAGGTQVRPLQDQFYGDRSGTLKDPFGHVWTVGTHIADYSEEEIRERAAASMKNAG</sequence>
<evidence type="ECO:0000313" key="3">
    <source>
        <dbReference type="Proteomes" id="UP000072421"/>
    </source>
</evidence>
<dbReference type="PANTHER" id="PTHR34109">
    <property type="entry name" value="BNAUNNG04460D PROTEIN-RELATED"/>
    <property type="match status" value="1"/>
</dbReference>
<dbReference type="InterPro" id="IPR004360">
    <property type="entry name" value="Glyas_Fos-R_dOase_dom"/>
</dbReference>
<dbReference type="AlphaFoldDB" id="A0A127PDP7"/>
<dbReference type="PANTHER" id="PTHR34109:SF1">
    <property type="entry name" value="VOC DOMAIN-CONTAINING PROTEIN"/>
    <property type="match status" value="1"/>
</dbReference>
<evidence type="ECO:0000313" key="2">
    <source>
        <dbReference type="EMBL" id="AMO95825.1"/>
    </source>
</evidence>
<dbReference type="GO" id="GO:0051213">
    <property type="term" value="F:dioxygenase activity"/>
    <property type="evidence" value="ECO:0007669"/>
    <property type="project" value="UniProtKB-KW"/>
</dbReference>
<keyword evidence="2" id="KW-0560">Oxidoreductase</keyword>